<accession>A0A137PA21</accession>
<dbReference type="Proteomes" id="UP000070444">
    <property type="component" value="Unassembled WGS sequence"/>
</dbReference>
<keyword evidence="3" id="KW-1185">Reference proteome</keyword>
<keyword evidence="1" id="KW-0472">Membrane</keyword>
<organism evidence="2 3">
    <name type="scientific">Conidiobolus coronatus (strain ATCC 28846 / CBS 209.66 / NRRL 28638)</name>
    <name type="common">Delacroixia coronata</name>
    <dbReference type="NCBI Taxonomy" id="796925"/>
    <lineage>
        <taxon>Eukaryota</taxon>
        <taxon>Fungi</taxon>
        <taxon>Fungi incertae sedis</taxon>
        <taxon>Zoopagomycota</taxon>
        <taxon>Entomophthoromycotina</taxon>
        <taxon>Entomophthoromycetes</taxon>
        <taxon>Entomophthorales</taxon>
        <taxon>Ancylistaceae</taxon>
        <taxon>Conidiobolus</taxon>
    </lineage>
</organism>
<keyword evidence="1" id="KW-0812">Transmembrane</keyword>
<evidence type="ECO:0000256" key="1">
    <source>
        <dbReference type="SAM" id="Phobius"/>
    </source>
</evidence>
<protein>
    <submittedName>
        <fullName evidence="2">Uncharacterized protein</fullName>
    </submittedName>
</protein>
<name>A0A137PA21_CONC2</name>
<dbReference type="AlphaFoldDB" id="A0A137PA21"/>
<gene>
    <name evidence="2" type="ORF">CONCODRAFT_69488</name>
</gene>
<feature type="transmembrane region" description="Helical" evidence="1">
    <location>
        <begin position="27"/>
        <end position="50"/>
    </location>
</feature>
<feature type="transmembrane region" description="Helical" evidence="1">
    <location>
        <begin position="70"/>
        <end position="93"/>
    </location>
</feature>
<keyword evidence="1" id="KW-1133">Transmembrane helix</keyword>
<sequence>MTFKIYHYNHKNKSSEFFNYSKGFYNIFFKAVYCFIHFAISYYALGFLHWSNSLNLVSQDQKVGTALIGLFYYLSSQSYISALLEWIFIFSVLKNFPIYIPMALFSVSINESLEYYAFDQLVEADDTEPVKDMNIDEVNNITVDYVSDVDSEATLGSPNLEFERIKELPIPDSTPKVVEVVKVSVIERQRWYPFSGWSGNMFNKDPLPFSVSEPNILSLPNISPTLLSLPKSKLSEKHSKYPIQITSYWLWAALNNPQLINSNIKPQFEIEDDWTFYKAGWKNPQKYSDFGCVVRSRVWSCNLIRLETEDYCYKMEHCTPFDKNFLIE</sequence>
<evidence type="ECO:0000313" key="2">
    <source>
        <dbReference type="EMBL" id="KXN71849.1"/>
    </source>
</evidence>
<proteinExistence type="predicted"/>
<evidence type="ECO:0000313" key="3">
    <source>
        <dbReference type="Proteomes" id="UP000070444"/>
    </source>
</evidence>
<reference evidence="2 3" key="1">
    <citation type="journal article" date="2015" name="Genome Biol. Evol.">
        <title>Phylogenomic analyses indicate that early fungi evolved digesting cell walls of algal ancestors of land plants.</title>
        <authorList>
            <person name="Chang Y."/>
            <person name="Wang S."/>
            <person name="Sekimoto S."/>
            <person name="Aerts A.L."/>
            <person name="Choi C."/>
            <person name="Clum A."/>
            <person name="LaButti K.M."/>
            <person name="Lindquist E.A."/>
            <person name="Yee Ngan C."/>
            <person name="Ohm R.A."/>
            <person name="Salamov A.A."/>
            <person name="Grigoriev I.V."/>
            <person name="Spatafora J.W."/>
            <person name="Berbee M.L."/>
        </authorList>
    </citation>
    <scope>NUCLEOTIDE SEQUENCE [LARGE SCALE GENOMIC DNA]</scope>
    <source>
        <strain evidence="2 3">NRRL 28638</strain>
    </source>
</reference>
<dbReference type="EMBL" id="KQ964465">
    <property type="protein sequence ID" value="KXN71849.1"/>
    <property type="molecule type" value="Genomic_DNA"/>
</dbReference>